<dbReference type="InterPro" id="IPR050680">
    <property type="entry name" value="YpeA/RimI_acetyltransf"/>
</dbReference>
<name>A0ABT2WL72_9RHOB</name>
<accession>A0ABT2WL72</accession>
<keyword evidence="1" id="KW-0808">Transferase</keyword>
<evidence type="ECO:0000313" key="4">
    <source>
        <dbReference type="EMBL" id="MCU9836651.1"/>
    </source>
</evidence>
<dbReference type="SUPFAM" id="SSF55729">
    <property type="entry name" value="Acyl-CoA N-acyltransferases (Nat)"/>
    <property type="match status" value="1"/>
</dbReference>
<reference evidence="4 5" key="1">
    <citation type="submission" date="2022-10" db="EMBL/GenBank/DDBJ databases">
        <title>Ruegeria sp. nov., isolated from ocean surface water.</title>
        <authorList>
            <person name="He W."/>
            <person name="Wang L."/>
            <person name="Zhang D.-F."/>
        </authorList>
    </citation>
    <scope>NUCLEOTIDE SEQUENCE [LARGE SCALE GENOMIC DNA]</scope>
    <source>
        <strain evidence="4 5">WL0004</strain>
    </source>
</reference>
<organism evidence="4 5">
    <name type="scientific">Ruegeria marisflavi</name>
    <dbReference type="NCBI Taxonomy" id="2984152"/>
    <lineage>
        <taxon>Bacteria</taxon>
        <taxon>Pseudomonadati</taxon>
        <taxon>Pseudomonadota</taxon>
        <taxon>Alphaproteobacteria</taxon>
        <taxon>Rhodobacterales</taxon>
        <taxon>Roseobacteraceae</taxon>
        <taxon>Ruegeria</taxon>
    </lineage>
</organism>
<protein>
    <submittedName>
        <fullName evidence="4">GNAT family N-acetyltransferase</fullName>
    </submittedName>
</protein>
<sequence length="137" mass="15223">MTPADLALAHARAFDQSRPWTEGEFADLLNCDRVRVIGTTDCFAVFQVVTDETEMLTIATKPQRRRQGLASACVHDWLSSAIRMGATRALLEVAADNPAAIALYDRCGFTPCGRRKGYYRRPDGEMVDAIMMERALP</sequence>
<keyword evidence="2" id="KW-0012">Acyltransferase</keyword>
<dbReference type="InterPro" id="IPR016181">
    <property type="entry name" value="Acyl_CoA_acyltransferase"/>
</dbReference>
<evidence type="ECO:0000259" key="3">
    <source>
        <dbReference type="PROSITE" id="PS51186"/>
    </source>
</evidence>
<keyword evidence="5" id="KW-1185">Reference proteome</keyword>
<dbReference type="RefSeq" id="WP_263386867.1">
    <property type="nucleotide sequence ID" value="NZ_JAOVQN010000002.1"/>
</dbReference>
<dbReference type="PANTHER" id="PTHR43420">
    <property type="entry name" value="ACETYLTRANSFERASE"/>
    <property type="match status" value="1"/>
</dbReference>
<gene>
    <name evidence="4" type="ORF">OEZ49_02615</name>
</gene>
<dbReference type="PROSITE" id="PS51186">
    <property type="entry name" value="GNAT"/>
    <property type="match status" value="1"/>
</dbReference>
<dbReference type="Gene3D" id="3.40.630.30">
    <property type="match status" value="1"/>
</dbReference>
<dbReference type="PANTHER" id="PTHR43420:SF44">
    <property type="entry name" value="ACETYLTRANSFERASE YPEA"/>
    <property type="match status" value="1"/>
</dbReference>
<dbReference type="Proteomes" id="UP001321014">
    <property type="component" value="Unassembled WGS sequence"/>
</dbReference>
<comment type="caution">
    <text evidence="4">The sequence shown here is derived from an EMBL/GenBank/DDBJ whole genome shotgun (WGS) entry which is preliminary data.</text>
</comment>
<dbReference type="Pfam" id="PF00583">
    <property type="entry name" value="Acetyltransf_1"/>
    <property type="match status" value="1"/>
</dbReference>
<proteinExistence type="predicted"/>
<evidence type="ECO:0000256" key="2">
    <source>
        <dbReference type="ARBA" id="ARBA00023315"/>
    </source>
</evidence>
<evidence type="ECO:0000313" key="5">
    <source>
        <dbReference type="Proteomes" id="UP001321014"/>
    </source>
</evidence>
<dbReference type="InterPro" id="IPR000182">
    <property type="entry name" value="GNAT_dom"/>
</dbReference>
<evidence type="ECO:0000256" key="1">
    <source>
        <dbReference type="ARBA" id="ARBA00022679"/>
    </source>
</evidence>
<feature type="domain" description="N-acetyltransferase" evidence="3">
    <location>
        <begin position="1"/>
        <end position="137"/>
    </location>
</feature>
<dbReference type="EMBL" id="JAOVQN010000002">
    <property type="protein sequence ID" value="MCU9836651.1"/>
    <property type="molecule type" value="Genomic_DNA"/>
</dbReference>